<proteinExistence type="predicted"/>
<reference evidence="2" key="1">
    <citation type="submission" date="2020-02" db="EMBL/GenBank/DDBJ databases">
        <authorList>
            <person name="Meier V. D."/>
        </authorList>
    </citation>
    <scope>NUCLEOTIDE SEQUENCE</scope>
    <source>
        <strain evidence="2">AVDCRST_MAG01</strain>
    </source>
</reference>
<protein>
    <recommendedName>
        <fullName evidence="1">Transposase DDE domain-containing protein</fullName>
    </recommendedName>
</protein>
<accession>A0A6J4QN44</accession>
<dbReference type="EMBL" id="CADCUW010000576">
    <property type="protein sequence ID" value="CAA9449812.1"/>
    <property type="molecule type" value="Genomic_DNA"/>
</dbReference>
<dbReference type="Pfam" id="PF13751">
    <property type="entry name" value="DDE_Tnp_1_6"/>
    <property type="match status" value="1"/>
</dbReference>
<sequence>MYQADAATCNACPAKSRCTTSPRGRTLRRSLDETYFDRVRGYQGTEPDEKALRKSRVWVEPLFAEAKEWHGMFRFRRLRKVNGEALLVAAGQNVKRLLTFGGRGPGKATQVAALRPPGPPPTHPIILAAGITVVRKHLAQNVSQQAG</sequence>
<dbReference type="InterPro" id="IPR025668">
    <property type="entry name" value="Tnp_DDE_dom"/>
</dbReference>
<feature type="domain" description="Transposase DDE" evidence="1">
    <location>
        <begin position="6"/>
        <end position="98"/>
    </location>
</feature>
<evidence type="ECO:0000259" key="1">
    <source>
        <dbReference type="Pfam" id="PF13751"/>
    </source>
</evidence>
<organism evidence="2">
    <name type="scientific">uncultured Rubrobacteraceae bacterium</name>
    <dbReference type="NCBI Taxonomy" id="349277"/>
    <lineage>
        <taxon>Bacteria</taxon>
        <taxon>Bacillati</taxon>
        <taxon>Actinomycetota</taxon>
        <taxon>Rubrobacteria</taxon>
        <taxon>Rubrobacterales</taxon>
        <taxon>Rubrobacteraceae</taxon>
        <taxon>environmental samples</taxon>
    </lineage>
</organism>
<evidence type="ECO:0000313" key="2">
    <source>
        <dbReference type="EMBL" id="CAA9449812.1"/>
    </source>
</evidence>
<dbReference type="AlphaFoldDB" id="A0A6J4QN44"/>
<name>A0A6J4QN44_9ACTN</name>
<gene>
    <name evidence="2" type="ORF">AVDCRST_MAG01-01-4448</name>
</gene>